<dbReference type="PANTHER" id="PTHR30185:SF15">
    <property type="entry name" value="CRYPTIC BETA-GLUCOSIDE BGL OPERON ANTITERMINATOR"/>
    <property type="match status" value="1"/>
</dbReference>
<reference evidence="3" key="1">
    <citation type="submission" date="2019-11" db="EMBL/GenBank/DDBJ databases">
        <authorList>
            <person name="Feng L."/>
        </authorList>
    </citation>
    <scope>NUCLEOTIDE SEQUENCE</scope>
    <source>
        <strain evidence="3">CTertiumLFYP3</strain>
    </source>
</reference>
<dbReference type="AlphaFoldDB" id="A0A6N2Y767"/>
<dbReference type="NCBIfam" id="NF046042">
    <property type="entry name" value="LicT"/>
    <property type="match status" value="1"/>
</dbReference>
<keyword evidence="1" id="KW-0677">Repeat</keyword>
<evidence type="ECO:0000256" key="1">
    <source>
        <dbReference type="ARBA" id="ARBA00022737"/>
    </source>
</evidence>
<dbReference type="SMART" id="SM01061">
    <property type="entry name" value="CAT_RBD"/>
    <property type="match status" value="1"/>
</dbReference>
<dbReference type="Pfam" id="PF00874">
    <property type="entry name" value="PRD"/>
    <property type="match status" value="2"/>
</dbReference>
<gene>
    <name evidence="3" type="primary">licT_1</name>
    <name evidence="3" type="ORF">CTLFYP3_00276</name>
</gene>
<dbReference type="RefSeq" id="WP_156624257.1">
    <property type="nucleotide sequence ID" value="NZ_CACRTO010000005.1"/>
</dbReference>
<dbReference type="PROSITE" id="PS51372">
    <property type="entry name" value="PRD_2"/>
    <property type="match status" value="2"/>
</dbReference>
<protein>
    <submittedName>
        <fullName evidence="3">Transcription antiterminator LicT</fullName>
    </submittedName>
</protein>
<dbReference type="EMBL" id="CACRTO010000005">
    <property type="protein sequence ID" value="VYT62505.1"/>
    <property type="molecule type" value="Genomic_DNA"/>
</dbReference>
<dbReference type="InterPro" id="IPR036634">
    <property type="entry name" value="PRD_sf"/>
</dbReference>
<dbReference type="SUPFAM" id="SSF63520">
    <property type="entry name" value="PTS-regulatory domain, PRD"/>
    <property type="match status" value="2"/>
</dbReference>
<dbReference type="InterPro" id="IPR036650">
    <property type="entry name" value="CAT_RNA-bd_dom_sf"/>
</dbReference>
<dbReference type="Gene3D" id="1.10.1790.10">
    <property type="entry name" value="PRD domain"/>
    <property type="match status" value="2"/>
</dbReference>
<organism evidence="3">
    <name type="scientific">Clostridium tertium</name>
    <dbReference type="NCBI Taxonomy" id="1559"/>
    <lineage>
        <taxon>Bacteria</taxon>
        <taxon>Bacillati</taxon>
        <taxon>Bacillota</taxon>
        <taxon>Clostridia</taxon>
        <taxon>Eubacteriales</taxon>
        <taxon>Clostridiaceae</taxon>
        <taxon>Clostridium</taxon>
    </lineage>
</organism>
<dbReference type="GO" id="GO:0006355">
    <property type="term" value="P:regulation of DNA-templated transcription"/>
    <property type="evidence" value="ECO:0007669"/>
    <property type="project" value="InterPro"/>
</dbReference>
<dbReference type="Gene3D" id="2.30.24.10">
    <property type="entry name" value="CAT RNA-binding domain"/>
    <property type="match status" value="1"/>
</dbReference>
<proteinExistence type="predicted"/>
<evidence type="ECO:0000313" key="3">
    <source>
        <dbReference type="EMBL" id="VYT62505.1"/>
    </source>
</evidence>
<dbReference type="Pfam" id="PF03123">
    <property type="entry name" value="CAT_RBD"/>
    <property type="match status" value="1"/>
</dbReference>
<dbReference type="PANTHER" id="PTHR30185">
    <property type="entry name" value="CRYPTIC BETA-GLUCOSIDE BGL OPERON ANTITERMINATOR"/>
    <property type="match status" value="1"/>
</dbReference>
<accession>A0A6N2Y767</accession>
<dbReference type="InterPro" id="IPR004341">
    <property type="entry name" value="CAT_RNA-bd_dom"/>
</dbReference>
<evidence type="ECO:0000259" key="2">
    <source>
        <dbReference type="PROSITE" id="PS51372"/>
    </source>
</evidence>
<name>A0A6N2Y767_9CLOT</name>
<dbReference type="InterPro" id="IPR050661">
    <property type="entry name" value="BglG_antiterminators"/>
</dbReference>
<sequence length="278" mass="32703">MRIEKILNNNVVTSLNENNEEIIVMGRGIAFRKKCGDIIVKNNIEKIFTLSNPNVNNKFIELISSIPLEYTVVSEKIIRYARAEIGKKLNDSIYLSLTDHIYNSIQRQKSGIVVTNALTWETKRLYKEEYNVGLKALKIINEEFDINLPPDEAAFIALHIVNASLDEEMPILMDMTRLIQEILNIVKYNFNIEFDEESLSYHRFVTHLKFFAQRLFNNKTINDEKDNDLFDMVKNKYSEAYKCVLKVQKFILEKHKYKLTKEEMLYLIIHTQKLVNRK</sequence>
<dbReference type="SUPFAM" id="SSF50151">
    <property type="entry name" value="SacY-like RNA-binding domain"/>
    <property type="match status" value="1"/>
</dbReference>
<feature type="domain" description="PRD" evidence="2">
    <location>
        <begin position="65"/>
        <end position="170"/>
    </location>
</feature>
<dbReference type="InterPro" id="IPR011608">
    <property type="entry name" value="PRD"/>
</dbReference>
<dbReference type="GO" id="GO:0003723">
    <property type="term" value="F:RNA binding"/>
    <property type="evidence" value="ECO:0007669"/>
    <property type="project" value="InterPro"/>
</dbReference>
<feature type="domain" description="PRD" evidence="2">
    <location>
        <begin position="171"/>
        <end position="278"/>
    </location>
</feature>